<dbReference type="CDD" id="cd13138">
    <property type="entry name" value="MATE_yoeA_like"/>
    <property type="match status" value="1"/>
</dbReference>
<dbReference type="GO" id="GO:0042910">
    <property type="term" value="F:xenobiotic transmembrane transporter activity"/>
    <property type="evidence" value="ECO:0007669"/>
    <property type="project" value="InterPro"/>
</dbReference>
<keyword evidence="8 13" id="KW-0812">Transmembrane</keyword>
<keyword evidence="7" id="KW-1003">Cell membrane</keyword>
<evidence type="ECO:0000256" key="5">
    <source>
        <dbReference type="ARBA" id="ARBA00022448"/>
    </source>
</evidence>
<comment type="subcellular location">
    <subcellularLocation>
        <location evidence="2">Cell membrane</location>
        <topology evidence="2">Multi-pass membrane protein</topology>
    </subcellularLocation>
</comment>
<feature type="transmembrane region" description="Helical" evidence="13">
    <location>
        <begin position="21"/>
        <end position="44"/>
    </location>
</feature>
<proteinExistence type="inferred from homology"/>
<feature type="transmembrane region" description="Helical" evidence="13">
    <location>
        <begin position="359"/>
        <end position="380"/>
    </location>
</feature>
<evidence type="ECO:0000313" key="15">
    <source>
        <dbReference type="Proteomes" id="UP000260773"/>
    </source>
</evidence>
<dbReference type="Pfam" id="PF01554">
    <property type="entry name" value="MatE"/>
    <property type="match status" value="2"/>
</dbReference>
<keyword evidence="5" id="KW-0813">Transport</keyword>
<dbReference type="EMBL" id="QVEP01000030">
    <property type="protein sequence ID" value="RGB78554.1"/>
    <property type="molecule type" value="Genomic_DNA"/>
</dbReference>
<dbReference type="PANTHER" id="PTHR43298">
    <property type="entry name" value="MULTIDRUG RESISTANCE PROTEIN NORM-RELATED"/>
    <property type="match status" value="1"/>
</dbReference>
<dbReference type="PIRSF" id="PIRSF006603">
    <property type="entry name" value="DinF"/>
    <property type="match status" value="1"/>
</dbReference>
<evidence type="ECO:0000256" key="3">
    <source>
        <dbReference type="ARBA" id="ARBA00010199"/>
    </source>
</evidence>
<feature type="transmembrane region" description="Helical" evidence="13">
    <location>
        <begin position="137"/>
        <end position="162"/>
    </location>
</feature>
<feature type="transmembrane region" description="Helical" evidence="13">
    <location>
        <begin position="419"/>
        <end position="440"/>
    </location>
</feature>
<dbReference type="AlphaFoldDB" id="A0A3E2TLM4"/>
<sequence>MSRSYEIDMCHGPLFGKIIRFSIPLMLSGILQLLFNAADIIVVGRFVGPTALAAVGSTSSLINLLINLFIGFSVGANVLVARFHGAGRDDEVNETVHTAITLSMVSGIFLLILGVTVTRTLLIWMGSPDDVLDQSSLYLKIYFLAMPATLLYNFGSSILRAVGDTKRPLFYLVTAGVINVCFNLFFVIVCHLGVAGVGLATVIAEYISAALIIRCLMRSQGCCHLDLHQLGIVKGKLRQIMQIGLPAGMQGVVFSLSNVLIQSSINSFGSTAMAGNTASMNIENFIYISMNTFQQTAMSFTSQNYGAGEEKRIHKVLFICQGLVISVGLIFGVGAWLAGDKLLSIYSSDLNVIQFGKNRMAVICTTYFLCGIMDTMVGALRGVGYSLLPMIVSLIGACGLRIVWIFTAFQIHRSLWMLYISYPITWIITGGVHILCYVLVRRKQLQAEKNR</sequence>
<evidence type="ECO:0000256" key="7">
    <source>
        <dbReference type="ARBA" id="ARBA00022475"/>
    </source>
</evidence>
<dbReference type="NCBIfam" id="TIGR00797">
    <property type="entry name" value="matE"/>
    <property type="match status" value="1"/>
</dbReference>
<dbReference type="GO" id="GO:0005886">
    <property type="term" value="C:plasma membrane"/>
    <property type="evidence" value="ECO:0007669"/>
    <property type="project" value="UniProtKB-SubCell"/>
</dbReference>
<keyword evidence="10" id="KW-0406">Ion transport</keyword>
<feature type="transmembrane region" description="Helical" evidence="13">
    <location>
        <begin position="316"/>
        <end position="339"/>
    </location>
</feature>
<feature type="transmembrane region" description="Helical" evidence="13">
    <location>
        <begin position="195"/>
        <end position="217"/>
    </location>
</feature>
<organism evidence="14 15">
    <name type="scientific">Coprococcus catus</name>
    <dbReference type="NCBI Taxonomy" id="116085"/>
    <lineage>
        <taxon>Bacteria</taxon>
        <taxon>Bacillati</taxon>
        <taxon>Bacillota</taxon>
        <taxon>Clostridia</taxon>
        <taxon>Lachnospirales</taxon>
        <taxon>Lachnospiraceae</taxon>
        <taxon>Coprococcus</taxon>
    </lineage>
</organism>
<dbReference type="PANTHER" id="PTHR43298:SF2">
    <property type="entry name" value="FMN_FAD EXPORTER YEEO-RELATED"/>
    <property type="match status" value="1"/>
</dbReference>
<name>A0A3E2TLM4_9FIRM</name>
<dbReference type="GO" id="GO:0006811">
    <property type="term" value="P:monoatomic ion transport"/>
    <property type="evidence" value="ECO:0007669"/>
    <property type="project" value="UniProtKB-KW"/>
</dbReference>
<evidence type="ECO:0000256" key="10">
    <source>
        <dbReference type="ARBA" id="ARBA00023065"/>
    </source>
</evidence>
<reference evidence="14 15" key="1">
    <citation type="submission" date="2018-08" db="EMBL/GenBank/DDBJ databases">
        <title>A genome reference for cultivated species of the human gut microbiota.</title>
        <authorList>
            <person name="Zou Y."/>
            <person name="Xue W."/>
            <person name="Luo G."/>
        </authorList>
    </citation>
    <scope>NUCLEOTIDE SEQUENCE [LARGE SCALE GENOMIC DNA]</scope>
    <source>
        <strain evidence="14 15">AF45-17</strain>
    </source>
</reference>
<feature type="transmembrane region" description="Helical" evidence="13">
    <location>
        <begin position="95"/>
        <end position="117"/>
    </location>
</feature>
<keyword evidence="11 13" id="KW-0472">Membrane</keyword>
<evidence type="ECO:0000256" key="1">
    <source>
        <dbReference type="ARBA" id="ARBA00003408"/>
    </source>
</evidence>
<dbReference type="InterPro" id="IPR048279">
    <property type="entry name" value="MdtK-like"/>
</dbReference>
<evidence type="ECO:0000256" key="12">
    <source>
        <dbReference type="ARBA" id="ARBA00031636"/>
    </source>
</evidence>
<evidence type="ECO:0000256" key="6">
    <source>
        <dbReference type="ARBA" id="ARBA00022449"/>
    </source>
</evidence>
<dbReference type="Proteomes" id="UP000260773">
    <property type="component" value="Unassembled WGS sequence"/>
</dbReference>
<comment type="caution">
    <text evidence="14">The sequence shown here is derived from an EMBL/GenBank/DDBJ whole genome shotgun (WGS) entry which is preliminary data.</text>
</comment>
<feature type="transmembrane region" description="Helical" evidence="13">
    <location>
        <begin position="387"/>
        <end position="407"/>
    </location>
</feature>
<dbReference type="InterPro" id="IPR002528">
    <property type="entry name" value="MATE_fam"/>
</dbReference>
<comment type="function">
    <text evidence="1">Multidrug efflux pump.</text>
</comment>
<evidence type="ECO:0000256" key="2">
    <source>
        <dbReference type="ARBA" id="ARBA00004651"/>
    </source>
</evidence>
<gene>
    <name evidence="14" type="ORF">DW070_11585</name>
</gene>
<keyword evidence="9 13" id="KW-1133">Transmembrane helix</keyword>
<protein>
    <recommendedName>
        <fullName evidence="4">Probable multidrug resistance protein NorM</fullName>
    </recommendedName>
    <alternativeName>
        <fullName evidence="12">Multidrug-efflux transporter</fullName>
    </alternativeName>
</protein>
<dbReference type="InterPro" id="IPR050222">
    <property type="entry name" value="MATE_MdtK"/>
</dbReference>
<feature type="transmembrane region" description="Helical" evidence="13">
    <location>
        <begin position="169"/>
        <end position="189"/>
    </location>
</feature>
<evidence type="ECO:0000256" key="8">
    <source>
        <dbReference type="ARBA" id="ARBA00022692"/>
    </source>
</evidence>
<evidence type="ECO:0000313" key="14">
    <source>
        <dbReference type="EMBL" id="RGB78554.1"/>
    </source>
</evidence>
<evidence type="ECO:0000256" key="4">
    <source>
        <dbReference type="ARBA" id="ARBA00020268"/>
    </source>
</evidence>
<accession>A0A3E2TLM4</accession>
<evidence type="ECO:0000256" key="13">
    <source>
        <dbReference type="SAM" id="Phobius"/>
    </source>
</evidence>
<dbReference type="GO" id="GO:0015297">
    <property type="term" value="F:antiporter activity"/>
    <property type="evidence" value="ECO:0007669"/>
    <property type="project" value="UniProtKB-KW"/>
</dbReference>
<comment type="similarity">
    <text evidence="3">Belongs to the multi antimicrobial extrusion (MATE) (TC 2.A.66.1) family.</text>
</comment>
<evidence type="ECO:0000256" key="9">
    <source>
        <dbReference type="ARBA" id="ARBA00022989"/>
    </source>
</evidence>
<evidence type="ECO:0000256" key="11">
    <source>
        <dbReference type="ARBA" id="ARBA00023136"/>
    </source>
</evidence>
<keyword evidence="6" id="KW-0050">Antiport</keyword>
<feature type="transmembrane region" description="Helical" evidence="13">
    <location>
        <begin position="64"/>
        <end position="83"/>
    </location>
</feature>
<dbReference type="RefSeq" id="WP_117528686.1">
    <property type="nucleotide sequence ID" value="NZ_JAQCWV010000003.1"/>
</dbReference>